<dbReference type="SUPFAM" id="SSF69635">
    <property type="entry name" value="Type III secretory system chaperone-like"/>
    <property type="match status" value="1"/>
</dbReference>
<evidence type="ECO:0000313" key="1">
    <source>
        <dbReference type="EMBL" id="SUA80635.1"/>
    </source>
</evidence>
<name>A0A378YTY0_9BURK</name>
<dbReference type="RefSeq" id="WP_038620116.1">
    <property type="nucleotide sequence ID" value="NZ_CP009553.3"/>
</dbReference>
<dbReference type="KEGG" id="ppnm:LV28_19505"/>
<gene>
    <name evidence="1" type="ORF">NCTC13160_03848</name>
</gene>
<dbReference type="AlphaFoldDB" id="A0A378YTY0"/>
<protein>
    <submittedName>
        <fullName evidence="1">Uncharacterized protein</fullName>
    </submittedName>
</protein>
<evidence type="ECO:0000313" key="2">
    <source>
        <dbReference type="Proteomes" id="UP000254573"/>
    </source>
</evidence>
<organism evidence="1 2">
    <name type="scientific">Pandoraea pnomenusa</name>
    <dbReference type="NCBI Taxonomy" id="93220"/>
    <lineage>
        <taxon>Bacteria</taxon>
        <taxon>Pseudomonadati</taxon>
        <taxon>Pseudomonadota</taxon>
        <taxon>Betaproteobacteria</taxon>
        <taxon>Burkholderiales</taxon>
        <taxon>Burkholderiaceae</taxon>
        <taxon>Pandoraea</taxon>
    </lineage>
</organism>
<accession>A0A378YTY0</accession>
<dbReference type="EMBL" id="UGSG01000001">
    <property type="protein sequence ID" value="SUA80635.1"/>
    <property type="molecule type" value="Genomic_DNA"/>
</dbReference>
<reference evidence="1 2" key="1">
    <citation type="submission" date="2018-06" db="EMBL/GenBank/DDBJ databases">
        <authorList>
            <consortium name="Pathogen Informatics"/>
            <person name="Doyle S."/>
        </authorList>
    </citation>
    <scope>NUCLEOTIDE SEQUENCE [LARGE SCALE GENOMIC DNA]</scope>
    <source>
        <strain evidence="1 2">NCTC13160</strain>
    </source>
</reference>
<proteinExistence type="predicted"/>
<sequence length="129" mass="14105">MSLSQEVRAFGLSLGLTEWTLNASGVAEAALGDDYIISVESLGDDAIVLATWRRPYMEASAMENLLRGAWLHENTPLFDVMQVGVLHQGADTTVILARREAASRLNSTLMETWLAHFMGLFDAIEGHVA</sequence>
<dbReference type="Proteomes" id="UP000254573">
    <property type="component" value="Unassembled WGS sequence"/>
</dbReference>